<evidence type="ECO:0000313" key="3">
    <source>
        <dbReference type="Proteomes" id="UP001597214"/>
    </source>
</evidence>
<keyword evidence="1" id="KW-1133">Transmembrane helix</keyword>
<evidence type="ECO:0000256" key="1">
    <source>
        <dbReference type="SAM" id="Phobius"/>
    </source>
</evidence>
<gene>
    <name evidence="2" type="ORF">ACFSCX_25105</name>
</gene>
<comment type="caution">
    <text evidence="2">The sequence shown here is derived from an EMBL/GenBank/DDBJ whole genome shotgun (WGS) entry which is preliminary data.</text>
</comment>
<organism evidence="2 3">
    <name type="scientific">Bacillus salitolerans</name>
    <dbReference type="NCBI Taxonomy" id="1437434"/>
    <lineage>
        <taxon>Bacteria</taxon>
        <taxon>Bacillati</taxon>
        <taxon>Bacillota</taxon>
        <taxon>Bacilli</taxon>
        <taxon>Bacillales</taxon>
        <taxon>Bacillaceae</taxon>
        <taxon>Bacillus</taxon>
    </lineage>
</organism>
<evidence type="ECO:0000313" key="2">
    <source>
        <dbReference type="EMBL" id="MFD1739751.1"/>
    </source>
</evidence>
<protein>
    <submittedName>
        <fullName evidence="2">Uncharacterized protein</fullName>
    </submittedName>
</protein>
<keyword evidence="1" id="KW-0472">Membrane</keyword>
<keyword evidence="3" id="KW-1185">Reference proteome</keyword>
<feature type="transmembrane region" description="Helical" evidence="1">
    <location>
        <begin position="37"/>
        <end position="56"/>
    </location>
</feature>
<sequence length="69" mass="8361">MNKRIHLDRKRMNLLELHEYTSLLTVQKNMHKHKSQINGNLILKVQLPLWVAFYFVTKHKSFNNLYVLL</sequence>
<accession>A0ABW4LYR2</accession>
<keyword evidence="1" id="KW-0812">Transmembrane</keyword>
<reference evidence="3" key="1">
    <citation type="journal article" date="2019" name="Int. J. Syst. Evol. Microbiol.">
        <title>The Global Catalogue of Microorganisms (GCM) 10K type strain sequencing project: providing services to taxonomists for standard genome sequencing and annotation.</title>
        <authorList>
            <consortium name="The Broad Institute Genomics Platform"/>
            <consortium name="The Broad Institute Genome Sequencing Center for Infectious Disease"/>
            <person name="Wu L."/>
            <person name="Ma J."/>
        </authorList>
    </citation>
    <scope>NUCLEOTIDE SEQUENCE [LARGE SCALE GENOMIC DNA]</scope>
    <source>
        <strain evidence="3">CCUG 49339</strain>
    </source>
</reference>
<dbReference type="Proteomes" id="UP001597214">
    <property type="component" value="Unassembled WGS sequence"/>
</dbReference>
<dbReference type="EMBL" id="JBHUEM010000057">
    <property type="protein sequence ID" value="MFD1739751.1"/>
    <property type="molecule type" value="Genomic_DNA"/>
</dbReference>
<proteinExistence type="predicted"/>
<dbReference type="RefSeq" id="WP_377931005.1">
    <property type="nucleotide sequence ID" value="NZ_JBHUEM010000057.1"/>
</dbReference>
<name>A0ABW4LYR2_9BACI</name>